<sequence>MRVAIAGSGSVARYFAEEFPAAGIDVVILTRSFKTEFEKLVGVRQFVTDYSIPSILEGIEGSSTLISAILDYKPAFIEVHRRLIEAAKKSVTCKRFIPAEYGGNLEDFPDQPAFYSRLQGVIRKELAEQDELEWTLLSTGWFMDYIVPSRNRMLQHEGDAIPVNVETKTMLIPGSGKEPLDLTAARDVARAVAKLLQAPQWERYTYLSAGKSSWNDIAALMQEKYPQMSVEHRSLNQLIDDIVAHPNPEGEERIIAEYGIFSASHAGSLPADKVAAHREKYFSGIRFRTARDLLAEVERDPHVVV</sequence>
<accession>A0A166LJG5</accession>
<keyword evidence="2" id="KW-0521">NADP</keyword>
<dbReference type="Pfam" id="PF05368">
    <property type="entry name" value="NmrA"/>
    <property type="match status" value="1"/>
</dbReference>
<evidence type="ECO:0000313" key="6">
    <source>
        <dbReference type="Proteomes" id="UP000076584"/>
    </source>
</evidence>
<comment type="caution">
    <text evidence="5">The sequence shown here is derived from an EMBL/GenBank/DDBJ whole genome shotgun (WGS) entry which is preliminary data.</text>
</comment>
<protein>
    <recommendedName>
        <fullName evidence="4">NmrA-like domain-containing protein</fullName>
    </recommendedName>
</protein>
<keyword evidence="3" id="KW-0560">Oxidoreductase</keyword>
<dbReference type="Gene3D" id="3.40.50.720">
    <property type="entry name" value="NAD(P)-binding Rossmann-like Domain"/>
    <property type="match status" value="1"/>
</dbReference>
<dbReference type="EMBL" id="LFIW01002754">
    <property type="protein sequence ID" value="KZL63592.1"/>
    <property type="molecule type" value="Genomic_DNA"/>
</dbReference>
<dbReference type="Proteomes" id="UP000076584">
    <property type="component" value="Unassembled WGS sequence"/>
</dbReference>
<evidence type="ECO:0000256" key="2">
    <source>
        <dbReference type="ARBA" id="ARBA00022857"/>
    </source>
</evidence>
<keyword evidence="6" id="KW-1185">Reference proteome</keyword>
<evidence type="ECO:0000256" key="3">
    <source>
        <dbReference type="ARBA" id="ARBA00023002"/>
    </source>
</evidence>
<dbReference type="Gene3D" id="3.90.25.10">
    <property type="entry name" value="UDP-galactose 4-epimerase, domain 1"/>
    <property type="match status" value="1"/>
</dbReference>
<gene>
    <name evidence="5" type="ORF">CI238_02929</name>
</gene>
<name>A0A166LJG5_COLIC</name>
<dbReference type="InterPro" id="IPR008030">
    <property type="entry name" value="NmrA-like"/>
</dbReference>
<reference evidence="5 6" key="1">
    <citation type="submission" date="2015-06" db="EMBL/GenBank/DDBJ databases">
        <title>Survival trade-offs in plant roots during colonization by closely related pathogenic and mutualistic fungi.</title>
        <authorList>
            <person name="Hacquard S."/>
            <person name="Kracher B."/>
            <person name="Hiruma K."/>
            <person name="Weinman A."/>
            <person name="Muench P."/>
            <person name="Garrido Oter R."/>
            <person name="Ver Loren van Themaat E."/>
            <person name="Dallerey J.-F."/>
            <person name="Damm U."/>
            <person name="Henrissat B."/>
            <person name="Lespinet O."/>
            <person name="Thon M."/>
            <person name="Kemen E."/>
            <person name="McHardy A.C."/>
            <person name="Schulze-Lefert P."/>
            <person name="O'Connell R.J."/>
        </authorList>
    </citation>
    <scope>NUCLEOTIDE SEQUENCE [LARGE SCALE GENOMIC DNA]</scope>
    <source>
        <strain evidence="5 6">MAFF 238704</strain>
    </source>
</reference>
<organism evidence="5 6">
    <name type="scientific">Colletotrichum incanum</name>
    <name type="common">Soybean anthracnose fungus</name>
    <dbReference type="NCBI Taxonomy" id="1573173"/>
    <lineage>
        <taxon>Eukaryota</taxon>
        <taxon>Fungi</taxon>
        <taxon>Dikarya</taxon>
        <taxon>Ascomycota</taxon>
        <taxon>Pezizomycotina</taxon>
        <taxon>Sordariomycetes</taxon>
        <taxon>Hypocreomycetidae</taxon>
        <taxon>Glomerellales</taxon>
        <taxon>Glomerellaceae</taxon>
        <taxon>Colletotrichum</taxon>
        <taxon>Colletotrichum spaethianum species complex</taxon>
    </lineage>
</organism>
<dbReference type="PANTHER" id="PTHR47706">
    <property type="entry name" value="NMRA-LIKE FAMILY PROTEIN"/>
    <property type="match status" value="1"/>
</dbReference>
<comment type="similarity">
    <text evidence="1">Belongs to the NmrA-type oxidoreductase family. Isoflavone reductase subfamily.</text>
</comment>
<feature type="domain" description="NmrA-like" evidence="4">
    <location>
        <begin position="5"/>
        <end position="226"/>
    </location>
</feature>
<dbReference type="SUPFAM" id="SSF51735">
    <property type="entry name" value="NAD(P)-binding Rossmann-fold domains"/>
    <property type="match status" value="1"/>
</dbReference>
<evidence type="ECO:0000256" key="1">
    <source>
        <dbReference type="ARBA" id="ARBA00005725"/>
    </source>
</evidence>
<proteinExistence type="inferred from homology"/>
<evidence type="ECO:0000259" key="4">
    <source>
        <dbReference type="Pfam" id="PF05368"/>
    </source>
</evidence>
<dbReference type="PANTHER" id="PTHR47706:SF4">
    <property type="entry name" value="NMRA-LIKE DOMAIN-CONTAINING PROTEIN"/>
    <property type="match status" value="1"/>
</dbReference>
<dbReference type="AlphaFoldDB" id="A0A166LJG5"/>
<dbReference type="InterPro" id="IPR051609">
    <property type="entry name" value="NmrA/Isoflavone_reductase-like"/>
</dbReference>
<dbReference type="InterPro" id="IPR036291">
    <property type="entry name" value="NAD(P)-bd_dom_sf"/>
</dbReference>
<dbReference type="GO" id="GO:0016491">
    <property type="term" value="F:oxidoreductase activity"/>
    <property type="evidence" value="ECO:0007669"/>
    <property type="project" value="UniProtKB-KW"/>
</dbReference>
<evidence type="ECO:0000313" key="5">
    <source>
        <dbReference type="EMBL" id="KZL63592.1"/>
    </source>
</evidence>